<name>A0A2A9NVH9_9AGAR</name>
<gene>
    <name evidence="2" type="ORF">AMATHDRAFT_2699</name>
</gene>
<evidence type="ECO:0000256" key="1">
    <source>
        <dbReference type="SAM" id="MobiDB-lite"/>
    </source>
</evidence>
<accession>A0A2A9NVH9</accession>
<keyword evidence="3" id="KW-1185">Reference proteome</keyword>
<proteinExistence type="predicted"/>
<organism evidence="2 3">
    <name type="scientific">Amanita thiersii Skay4041</name>
    <dbReference type="NCBI Taxonomy" id="703135"/>
    <lineage>
        <taxon>Eukaryota</taxon>
        <taxon>Fungi</taxon>
        <taxon>Dikarya</taxon>
        <taxon>Basidiomycota</taxon>
        <taxon>Agaricomycotina</taxon>
        <taxon>Agaricomycetes</taxon>
        <taxon>Agaricomycetidae</taxon>
        <taxon>Agaricales</taxon>
        <taxon>Pluteineae</taxon>
        <taxon>Amanitaceae</taxon>
        <taxon>Amanita</taxon>
    </lineage>
</organism>
<evidence type="ECO:0000313" key="3">
    <source>
        <dbReference type="Proteomes" id="UP000242287"/>
    </source>
</evidence>
<evidence type="ECO:0000313" key="2">
    <source>
        <dbReference type="EMBL" id="PFH51786.1"/>
    </source>
</evidence>
<dbReference type="OrthoDB" id="2123952at2759"/>
<protein>
    <submittedName>
        <fullName evidence="2">Uncharacterized protein</fullName>
    </submittedName>
</protein>
<dbReference type="Proteomes" id="UP000242287">
    <property type="component" value="Unassembled WGS sequence"/>
</dbReference>
<feature type="region of interest" description="Disordered" evidence="1">
    <location>
        <begin position="1"/>
        <end position="23"/>
    </location>
</feature>
<dbReference type="AlphaFoldDB" id="A0A2A9NVH9"/>
<dbReference type="EMBL" id="KZ301984">
    <property type="protein sequence ID" value="PFH51786.1"/>
    <property type="molecule type" value="Genomic_DNA"/>
</dbReference>
<reference evidence="2 3" key="1">
    <citation type="submission" date="2014-02" db="EMBL/GenBank/DDBJ databases">
        <title>Transposable element dynamics among asymbiotic and ectomycorrhizal Amanita fungi.</title>
        <authorList>
            <consortium name="DOE Joint Genome Institute"/>
            <person name="Hess J."/>
            <person name="Skrede I."/>
            <person name="Wolfe B."/>
            <person name="LaButti K."/>
            <person name="Ohm R.A."/>
            <person name="Grigoriev I.V."/>
            <person name="Pringle A."/>
        </authorList>
    </citation>
    <scope>NUCLEOTIDE SEQUENCE [LARGE SCALE GENOMIC DNA]</scope>
    <source>
        <strain evidence="2 3">SKay4041</strain>
    </source>
</reference>
<sequence length="101" mass="10843">MLARQDPIPDVSPVAALPAKAHGSERAKLACKSCRRDNKKVTVSVMTRDHVRDASRAPKNASMWDATPSRSNYVAKDVGKMANVAKRLGRVAFALNLGGNA</sequence>